<evidence type="ECO:0000259" key="10">
    <source>
        <dbReference type="Pfam" id="PF12621"/>
    </source>
</evidence>
<keyword evidence="4 8" id="KW-0812">Transmembrane</keyword>
<proteinExistence type="inferred from homology"/>
<dbReference type="InterPro" id="IPR022257">
    <property type="entry name" value="PHM7_ext"/>
</dbReference>
<reference evidence="13" key="1">
    <citation type="submission" date="2016-06" db="EMBL/GenBank/DDBJ databases">
        <title>Draft Genome sequence of the fungus Inonotus baumii.</title>
        <authorList>
            <person name="Zhu H."/>
            <person name="Lin W."/>
        </authorList>
    </citation>
    <scope>NUCLEOTIDE SEQUENCE</scope>
    <source>
        <strain evidence="13">821</strain>
    </source>
</reference>
<feature type="transmembrane region" description="Helical" evidence="8">
    <location>
        <begin position="550"/>
        <end position="575"/>
    </location>
</feature>
<feature type="transmembrane region" description="Helical" evidence="8">
    <location>
        <begin position="96"/>
        <end position="114"/>
    </location>
</feature>
<gene>
    <name evidence="13" type="ORF">A7U60_g6350</name>
</gene>
<dbReference type="Pfam" id="PF12621">
    <property type="entry name" value="PHM7_ext"/>
    <property type="match status" value="1"/>
</dbReference>
<dbReference type="GO" id="GO:0005886">
    <property type="term" value="C:plasma membrane"/>
    <property type="evidence" value="ECO:0007669"/>
    <property type="project" value="TreeGrafter"/>
</dbReference>
<feature type="region of interest" description="Disordered" evidence="7">
    <location>
        <begin position="788"/>
        <end position="839"/>
    </location>
</feature>
<feature type="domain" description="CSC1/OSCA1-like 7TM region" evidence="9">
    <location>
        <begin position="454"/>
        <end position="729"/>
    </location>
</feature>
<evidence type="ECO:0000256" key="7">
    <source>
        <dbReference type="SAM" id="MobiDB-lite"/>
    </source>
</evidence>
<evidence type="ECO:0000259" key="12">
    <source>
        <dbReference type="Pfam" id="PF14703"/>
    </source>
</evidence>
<feature type="region of interest" description="Disordered" evidence="7">
    <location>
        <begin position="215"/>
        <end position="258"/>
    </location>
</feature>
<dbReference type="Proteomes" id="UP000757232">
    <property type="component" value="Unassembled WGS sequence"/>
</dbReference>
<keyword evidence="3" id="KW-0813">Transport</keyword>
<feature type="transmembrane region" description="Helical" evidence="8">
    <location>
        <begin position="456"/>
        <end position="481"/>
    </location>
</feature>
<dbReference type="InterPro" id="IPR003864">
    <property type="entry name" value="CSC1/OSCA1-like_7TM"/>
</dbReference>
<dbReference type="Pfam" id="PF13967">
    <property type="entry name" value="RSN1_TM"/>
    <property type="match status" value="1"/>
</dbReference>
<protein>
    <submittedName>
        <fullName evidence="13">DUF221-domain-containing protein</fullName>
    </submittedName>
</protein>
<evidence type="ECO:0000256" key="4">
    <source>
        <dbReference type="ARBA" id="ARBA00022692"/>
    </source>
</evidence>
<feature type="transmembrane region" description="Helical" evidence="8">
    <location>
        <begin position="501"/>
        <end position="529"/>
    </location>
</feature>
<feature type="compositionally biased region" description="Basic and acidic residues" evidence="7">
    <location>
        <begin position="335"/>
        <end position="350"/>
    </location>
</feature>
<feature type="domain" description="CSC1/OSCA1-like cytosolic" evidence="12">
    <location>
        <begin position="143"/>
        <end position="302"/>
    </location>
</feature>
<evidence type="ECO:0000313" key="13">
    <source>
        <dbReference type="EMBL" id="OCB86458.1"/>
    </source>
</evidence>
<evidence type="ECO:0000256" key="8">
    <source>
        <dbReference type="SAM" id="Phobius"/>
    </source>
</evidence>
<feature type="transmembrane region" description="Helical" evidence="8">
    <location>
        <begin position="710"/>
        <end position="732"/>
    </location>
</feature>
<dbReference type="InterPro" id="IPR045122">
    <property type="entry name" value="Csc1-like"/>
</dbReference>
<name>A0A9Q5HUX8_SANBA</name>
<dbReference type="Pfam" id="PF02714">
    <property type="entry name" value="RSN1_7TM"/>
    <property type="match status" value="1"/>
</dbReference>
<accession>A0A9Q5HUX8</accession>
<feature type="transmembrane region" description="Helical" evidence="8">
    <location>
        <begin position="744"/>
        <end position="762"/>
    </location>
</feature>
<evidence type="ECO:0000256" key="6">
    <source>
        <dbReference type="ARBA" id="ARBA00023136"/>
    </source>
</evidence>
<dbReference type="InterPro" id="IPR027815">
    <property type="entry name" value="CSC1/OSCA1-like_cyt"/>
</dbReference>
<evidence type="ECO:0000259" key="9">
    <source>
        <dbReference type="Pfam" id="PF02714"/>
    </source>
</evidence>
<dbReference type="PANTHER" id="PTHR13018:SF143">
    <property type="entry name" value="CSC1_OSCA1-LIKE 7TM REGION DOMAIN-CONTAINING PROTEIN"/>
    <property type="match status" value="1"/>
</dbReference>
<comment type="subcellular location">
    <subcellularLocation>
        <location evidence="1">Membrane</location>
        <topology evidence="1">Multi-pass membrane protein</topology>
    </subcellularLocation>
</comment>
<organism evidence="13 14">
    <name type="scientific">Sanghuangporus baumii</name>
    <name type="common">Phellinus baumii</name>
    <dbReference type="NCBI Taxonomy" id="108892"/>
    <lineage>
        <taxon>Eukaryota</taxon>
        <taxon>Fungi</taxon>
        <taxon>Dikarya</taxon>
        <taxon>Basidiomycota</taxon>
        <taxon>Agaricomycotina</taxon>
        <taxon>Agaricomycetes</taxon>
        <taxon>Hymenochaetales</taxon>
        <taxon>Hymenochaetaceae</taxon>
        <taxon>Sanghuangporus</taxon>
    </lineage>
</organism>
<comment type="similarity">
    <text evidence="2">Belongs to the CSC1 (TC 1.A.17) family.</text>
</comment>
<feature type="compositionally biased region" description="Basic and acidic residues" evidence="7">
    <location>
        <begin position="802"/>
        <end position="811"/>
    </location>
</feature>
<dbReference type="GO" id="GO:0005227">
    <property type="term" value="F:calcium-activated cation channel activity"/>
    <property type="evidence" value="ECO:0007669"/>
    <property type="project" value="InterPro"/>
</dbReference>
<evidence type="ECO:0000259" key="11">
    <source>
        <dbReference type="Pfam" id="PF13967"/>
    </source>
</evidence>
<dbReference type="EMBL" id="LNZH02000201">
    <property type="protein sequence ID" value="OCB86458.1"/>
    <property type="molecule type" value="Genomic_DNA"/>
</dbReference>
<evidence type="ECO:0000313" key="14">
    <source>
        <dbReference type="Proteomes" id="UP000757232"/>
    </source>
</evidence>
<dbReference type="AlphaFoldDB" id="A0A9Q5HUX8"/>
<feature type="transmembrane region" description="Helical" evidence="8">
    <location>
        <begin position="54"/>
        <end position="76"/>
    </location>
</feature>
<comment type="caution">
    <text evidence="13">The sequence shown here is derived from an EMBL/GenBank/DDBJ whole genome shotgun (WGS) entry which is preliminary data.</text>
</comment>
<dbReference type="PANTHER" id="PTHR13018">
    <property type="entry name" value="PROBABLE MEMBRANE PROTEIN DUF221-RELATED"/>
    <property type="match status" value="1"/>
</dbReference>
<feature type="compositionally biased region" description="Polar residues" evidence="7">
    <location>
        <begin position="824"/>
        <end position="835"/>
    </location>
</feature>
<keyword evidence="5 8" id="KW-1133">Transmembrane helix</keyword>
<feature type="compositionally biased region" description="Polar residues" evidence="7">
    <location>
        <begin position="352"/>
        <end position="364"/>
    </location>
</feature>
<feature type="domain" description="CSC1/OSCA1-like N-terminal transmembrane" evidence="11">
    <location>
        <begin position="8"/>
        <end position="119"/>
    </location>
</feature>
<dbReference type="OrthoDB" id="1076608at2759"/>
<feature type="transmembrane region" description="Helical" evidence="8">
    <location>
        <begin position="595"/>
        <end position="623"/>
    </location>
</feature>
<feature type="region of interest" description="Disordered" evidence="7">
    <location>
        <begin position="331"/>
        <end position="390"/>
    </location>
</feature>
<dbReference type="InterPro" id="IPR032880">
    <property type="entry name" value="CSC1/OSCA1-like_N"/>
</dbReference>
<sequence>MLSAYVLRSKRSKPLPSFLKWPWAILKADYRDIRTSNGMDAFFFVRFLRMMVKIFVPIWALSWAILLPVDSVKLGASSKDGLDQFTFGNITTNQQARYAAHLILAWLFTIWIWYNIKREMANFVITRQQYLVDPTFSSTPQANTVLVTGVPPRYLSERAINEVFSHAPGGVKKVWINRDLGELPDLYDRRVKALNKLESAETKILKLATKAHSKQLKATTKAESKTKSNSEASPADLESQAPVTSLDALVPEKKRPSHKIPKGKIPFGFLCLGNKVNTIEWAREEIATTTAELEKGRKILREEEAYTRDHAAGKLLGKLGGVVGLVQRVPGVKKPRADGHTSPDGTDKNKLSRVSTRTSENGTSGEADAAQGVTSSGGETGGETEGSFVERSSLTYPPLNSAFVLFHNQAGAHMAAQVLVHHEPYRMYEREIGVAPADIIWGNLGLNPYERKMRQVIGLAATVGLIIGWAFPVAFVGAVSNVASLCETYSWLQWICTLPDIVLGIIQGILPPVLLALLMMLLPIILRLLAKFEGVPRRSGVELRLMSRYFLFQVIHSFLIVTLASGIIAALPELLDDPGSIPTILAQKLPSASNFFLTYVILQGLSGSAAGFLQAIPLVIYYAKLFILGSTPRSVYNIKYTLRNVKWGTLFPATTLIVVISITYSVISPIINGLACVTFFLFYQLYKYLFLYQFDQPAEHDTGGLFFPKAIQHVFTGLYIQQLCLTALFFLARNASGDPSAIPQGALMIVLIVLTALFHLMINNSYGPLLYYLPLSLADKAHANGGAEANAGLGPGSRPARSHSDLTDGDKNVSSSPVAGKSSLDITSGRASGSGSDIEKAANERTALMRRSNAEENDVKDFYHPATVVPQRIVWIPADALGLSEGEVRACGESGVDASSVNARMDEKGRVHVDGPPPDGESAVV</sequence>
<feature type="domain" description="10TM putative phosphate transporter extracellular tail" evidence="10">
    <location>
        <begin position="853"/>
        <end position="919"/>
    </location>
</feature>
<dbReference type="Pfam" id="PF14703">
    <property type="entry name" value="PHM7_cyt"/>
    <property type="match status" value="1"/>
</dbReference>
<evidence type="ECO:0000256" key="5">
    <source>
        <dbReference type="ARBA" id="ARBA00022989"/>
    </source>
</evidence>
<evidence type="ECO:0000256" key="2">
    <source>
        <dbReference type="ARBA" id="ARBA00007779"/>
    </source>
</evidence>
<evidence type="ECO:0000256" key="1">
    <source>
        <dbReference type="ARBA" id="ARBA00004141"/>
    </source>
</evidence>
<evidence type="ECO:0000256" key="3">
    <source>
        <dbReference type="ARBA" id="ARBA00022448"/>
    </source>
</evidence>
<keyword evidence="6 8" id="KW-0472">Membrane</keyword>
<feature type="transmembrane region" description="Helical" evidence="8">
    <location>
        <begin position="644"/>
        <end position="664"/>
    </location>
</feature>
<keyword evidence="14" id="KW-1185">Reference proteome</keyword>